<dbReference type="GO" id="GO:0051131">
    <property type="term" value="P:chaperone-mediated protein complex assembly"/>
    <property type="evidence" value="ECO:0007669"/>
    <property type="project" value="InterPro"/>
</dbReference>
<dbReference type="InterPro" id="IPR020945">
    <property type="entry name" value="DMSO/NO3_reduct_chaperone"/>
</dbReference>
<dbReference type="InterPro" id="IPR036411">
    <property type="entry name" value="TorD-like_sf"/>
</dbReference>
<dbReference type="Pfam" id="PF02613">
    <property type="entry name" value="Nitrate_red_del"/>
    <property type="match status" value="1"/>
</dbReference>
<organism evidence="3 4">
    <name type="scientific">Thiocapsa roseopersicina</name>
    <dbReference type="NCBI Taxonomy" id="1058"/>
    <lineage>
        <taxon>Bacteria</taxon>
        <taxon>Pseudomonadati</taxon>
        <taxon>Pseudomonadota</taxon>
        <taxon>Gammaproteobacteria</taxon>
        <taxon>Chromatiales</taxon>
        <taxon>Chromatiaceae</taxon>
        <taxon>Thiocapsa</taxon>
    </lineage>
</organism>
<keyword evidence="1" id="KW-0534">Nitrate assimilation</keyword>
<dbReference type="GO" id="GO:0051082">
    <property type="term" value="F:unfolded protein binding"/>
    <property type="evidence" value="ECO:0007669"/>
    <property type="project" value="InterPro"/>
</dbReference>
<feature type="region of interest" description="Disordered" evidence="2">
    <location>
        <begin position="225"/>
        <end position="249"/>
    </location>
</feature>
<dbReference type="AlphaFoldDB" id="A0A1H2VN96"/>
<evidence type="ECO:0000313" key="3">
    <source>
        <dbReference type="EMBL" id="SDW69349.1"/>
    </source>
</evidence>
<evidence type="ECO:0000256" key="2">
    <source>
        <dbReference type="SAM" id="MobiDB-lite"/>
    </source>
</evidence>
<dbReference type="STRING" id="1058.SAMN05421783_10782"/>
<protein>
    <submittedName>
        <fullName evidence="3">Nitrate reductase delta subunit</fullName>
    </submittedName>
</protein>
<dbReference type="Gene3D" id="1.10.3480.10">
    <property type="entry name" value="TorD-like"/>
    <property type="match status" value="1"/>
</dbReference>
<dbReference type="PANTHER" id="PTHR43680:SF2">
    <property type="entry name" value="NITRATE REDUCTASE MOLYBDENUM COFACTOR ASSEMBLY CHAPERONE NARJ"/>
    <property type="match status" value="1"/>
</dbReference>
<dbReference type="OrthoDB" id="8478585at2"/>
<dbReference type="Proteomes" id="UP000198816">
    <property type="component" value="Unassembled WGS sequence"/>
</dbReference>
<dbReference type="InterPro" id="IPR003765">
    <property type="entry name" value="NO3_reductase_chaperone_NarJ"/>
</dbReference>
<keyword evidence="4" id="KW-1185">Reference proteome</keyword>
<dbReference type="PANTHER" id="PTHR43680">
    <property type="entry name" value="NITRATE REDUCTASE MOLYBDENUM COFACTOR ASSEMBLY CHAPERONE"/>
    <property type="match status" value="1"/>
</dbReference>
<gene>
    <name evidence="3" type="ORF">SAMN05421783_10782</name>
</gene>
<dbReference type="SUPFAM" id="SSF89155">
    <property type="entry name" value="TorD-like"/>
    <property type="match status" value="1"/>
</dbReference>
<dbReference type="RefSeq" id="WP_093030550.1">
    <property type="nucleotide sequence ID" value="NZ_FNNZ01000007.1"/>
</dbReference>
<sequence length="249" mass="27182">MSAIQATETFASGPGSSGAVSTGSAGWDLGAMYGVIAELLLNPAVRDTGRVERFLQAIPETPMRERIDRFLASPAAHNVDEYTATLELTPPCPLYLGSHMYEEPNSCRGAGACGRNQYMIELKASYEHFGFDLAGAELPDFLPVMLEFLAVSSAHPERDGIGLRRRFVDQYLQPGIPAMRKAMQKYESVYDLLMEALEFVAEEDLERLADDPVWLAPEVQATIPVRKGTSSTPGLSPSPELSTTGWGHQ</sequence>
<evidence type="ECO:0000256" key="1">
    <source>
        <dbReference type="ARBA" id="ARBA00023063"/>
    </source>
</evidence>
<dbReference type="EMBL" id="FNNZ01000007">
    <property type="protein sequence ID" value="SDW69349.1"/>
    <property type="molecule type" value="Genomic_DNA"/>
</dbReference>
<proteinExistence type="predicted"/>
<accession>A0A1H2VN96</accession>
<name>A0A1H2VN96_THIRO</name>
<dbReference type="GO" id="GO:0016530">
    <property type="term" value="F:metallochaperone activity"/>
    <property type="evidence" value="ECO:0007669"/>
    <property type="project" value="TreeGrafter"/>
</dbReference>
<feature type="compositionally biased region" description="Low complexity" evidence="2">
    <location>
        <begin position="228"/>
        <end position="249"/>
    </location>
</feature>
<reference evidence="4" key="1">
    <citation type="submission" date="2016-10" db="EMBL/GenBank/DDBJ databases">
        <authorList>
            <person name="Varghese N."/>
            <person name="Submissions S."/>
        </authorList>
    </citation>
    <scope>NUCLEOTIDE SEQUENCE [LARGE SCALE GENOMIC DNA]</scope>
    <source>
        <strain evidence="4">DSM 217</strain>
    </source>
</reference>
<evidence type="ECO:0000313" key="4">
    <source>
        <dbReference type="Proteomes" id="UP000198816"/>
    </source>
</evidence>
<dbReference type="GO" id="GO:0042128">
    <property type="term" value="P:nitrate assimilation"/>
    <property type="evidence" value="ECO:0007669"/>
    <property type="project" value="UniProtKB-KW"/>
</dbReference>